<dbReference type="EMBL" id="MU003813">
    <property type="protein sequence ID" value="KAF2719323.1"/>
    <property type="molecule type" value="Genomic_DNA"/>
</dbReference>
<dbReference type="InterPro" id="IPR003903">
    <property type="entry name" value="UIM_dom"/>
</dbReference>
<comment type="caution">
    <text evidence="3">The sequence shown here is derived from an EMBL/GenBank/DDBJ whole genome shotgun (WGS) entry which is preliminary data.</text>
</comment>
<feature type="compositionally biased region" description="Acidic residues" evidence="1">
    <location>
        <begin position="541"/>
        <end position="553"/>
    </location>
</feature>
<sequence length="587" mass="63476">MHHAAGIILSISIITALGLAVYENPQVQAWFEEQRRNLVELLRSIGSDLDPETRRQAEAIAYDGITPAADDEKLKREAAGSRDAAAVATGRSTSNASTVRRIPVQGPPDPQAAEERRRQGREYLARRNQTMMELQERKRSSAEGDSTPPTPTSFDAMVDQDGKLKSSTRQLEPSADTSFQSTSETALEAIREVQRISSQPLHASGFASSSSGWQSGSHLANPFSDEYALDRSDTPKPPVPPKIQLDASSAQSEPSTDTPSLRFASPRPIAPSERSSTPLNTEGLTYEEQLAIALSLSDQDSLNSATVRRRHSQREDDQLQAAIQASLREMDHHQAAYAIANVQPLTPQPKPRDTETLVDLTPDPPVSLPVSTLDNTNPWEALFTLQSHSQQLAALDPPTSVPTVNSEDDELYRLTPELTRARLASLEQQTSPQMLPSSRTLSRPSAPYDPVHEAAELQSQQVAPEASFYSAVSSAPSVASTHTLSNTSEQPQLIDMTEVPHSTGARTATTVASQAASNADTFTFMSATQSAPSHASSVEVLDVEIDSDDDVMSDDGIATPDSWTEVGSRDGESEMSDADDSRPQPAH</sequence>
<evidence type="ECO:0000313" key="3">
    <source>
        <dbReference type="EMBL" id="KAF2719323.1"/>
    </source>
</evidence>
<keyword evidence="4" id="KW-1185">Reference proteome</keyword>
<dbReference type="SMART" id="SM00726">
    <property type="entry name" value="UIM"/>
    <property type="match status" value="2"/>
</dbReference>
<feature type="region of interest" description="Disordered" evidence="1">
    <location>
        <begin position="132"/>
        <end position="281"/>
    </location>
</feature>
<organism evidence="3 4">
    <name type="scientific">Polychaeton citri CBS 116435</name>
    <dbReference type="NCBI Taxonomy" id="1314669"/>
    <lineage>
        <taxon>Eukaryota</taxon>
        <taxon>Fungi</taxon>
        <taxon>Dikarya</taxon>
        <taxon>Ascomycota</taxon>
        <taxon>Pezizomycotina</taxon>
        <taxon>Dothideomycetes</taxon>
        <taxon>Dothideomycetidae</taxon>
        <taxon>Capnodiales</taxon>
        <taxon>Capnodiaceae</taxon>
        <taxon>Polychaeton</taxon>
    </lineage>
</organism>
<gene>
    <name evidence="3" type="ORF">K431DRAFT_286905</name>
</gene>
<dbReference type="AlphaFoldDB" id="A0A9P4UN08"/>
<feature type="chain" id="PRO_5040370230" evidence="2">
    <location>
        <begin position="21"/>
        <end position="587"/>
    </location>
</feature>
<keyword evidence="2" id="KW-0732">Signal</keyword>
<feature type="compositionally biased region" description="Polar residues" evidence="1">
    <location>
        <begin position="246"/>
        <end position="259"/>
    </location>
</feature>
<dbReference type="OrthoDB" id="3926760at2759"/>
<proteinExistence type="predicted"/>
<dbReference type="Proteomes" id="UP000799441">
    <property type="component" value="Unassembled WGS sequence"/>
</dbReference>
<feature type="region of interest" description="Disordered" evidence="1">
    <location>
        <begin position="425"/>
        <end position="448"/>
    </location>
</feature>
<evidence type="ECO:0000256" key="1">
    <source>
        <dbReference type="SAM" id="MobiDB-lite"/>
    </source>
</evidence>
<feature type="compositionally biased region" description="Polar residues" evidence="1">
    <location>
        <begin position="165"/>
        <end position="185"/>
    </location>
</feature>
<feature type="compositionally biased region" description="Polar residues" evidence="1">
    <location>
        <begin position="426"/>
        <end position="443"/>
    </location>
</feature>
<evidence type="ECO:0000313" key="4">
    <source>
        <dbReference type="Proteomes" id="UP000799441"/>
    </source>
</evidence>
<accession>A0A9P4UN08</accession>
<dbReference type="PROSITE" id="PS50330">
    <property type="entry name" value="UIM"/>
    <property type="match status" value="1"/>
</dbReference>
<evidence type="ECO:0000256" key="2">
    <source>
        <dbReference type="SAM" id="SignalP"/>
    </source>
</evidence>
<name>A0A9P4UN08_9PEZI</name>
<feature type="signal peptide" evidence="2">
    <location>
        <begin position="1"/>
        <end position="20"/>
    </location>
</feature>
<protein>
    <submittedName>
        <fullName evidence="3">Uncharacterized protein</fullName>
    </submittedName>
</protein>
<feature type="region of interest" description="Disordered" evidence="1">
    <location>
        <begin position="76"/>
        <end position="118"/>
    </location>
</feature>
<feature type="region of interest" description="Disordered" evidence="1">
    <location>
        <begin position="528"/>
        <end position="587"/>
    </location>
</feature>
<dbReference type="Gene3D" id="6.10.250.1800">
    <property type="match status" value="1"/>
</dbReference>
<feature type="compositionally biased region" description="Low complexity" evidence="1">
    <location>
        <begin position="204"/>
        <end position="217"/>
    </location>
</feature>
<reference evidence="3" key="1">
    <citation type="journal article" date="2020" name="Stud. Mycol.">
        <title>101 Dothideomycetes genomes: a test case for predicting lifestyles and emergence of pathogens.</title>
        <authorList>
            <person name="Haridas S."/>
            <person name="Albert R."/>
            <person name="Binder M."/>
            <person name="Bloem J."/>
            <person name="Labutti K."/>
            <person name="Salamov A."/>
            <person name="Andreopoulos B."/>
            <person name="Baker S."/>
            <person name="Barry K."/>
            <person name="Bills G."/>
            <person name="Bluhm B."/>
            <person name="Cannon C."/>
            <person name="Castanera R."/>
            <person name="Culley D."/>
            <person name="Daum C."/>
            <person name="Ezra D."/>
            <person name="Gonzalez J."/>
            <person name="Henrissat B."/>
            <person name="Kuo A."/>
            <person name="Liang C."/>
            <person name="Lipzen A."/>
            <person name="Lutzoni F."/>
            <person name="Magnuson J."/>
            <person name="Mondo S."/>
            <person name="Nolan M."/>
            <person name="Ohm R."/>
            <person name="Pangilinan J."/>
            <person name="Park H.-J."/>
            <person name="Ramirez L."/>
            <person name="Alfaro M."/>
            <person name="Sun H."/>
            <person name="Tritt A."/>
            <person name="Yoshinaga Y."/>
            <person name="Zwiers L.-H."/>
            <person name="Turgeon B."/>
            <person name="Goodwin S."/>
            <person name="Spatafora J."/>
            <person name="Crous P."/>
            <person name="Grigoriev I."/>
        </authorList>
    </citation>
    <scope>NUCLEOTIDE SEQUENCE</scope>
    <source>
        <strain evidence="3">CBS 116435</strain>
    </source>
</reference>